<reference evidence="1 2" key="1">
    <citation type="journal article" date="2014" name="PLoS Genet.">
        <title>Phylogenetically driven sequencing of extremely halophilic archaea reveals strategies for static and dynamic osmo-response.</title>
        <authorList>
            <person name="Becker E.A."/>
            <person name="Seitzer P.M."/>
            <person name="Tritt A."/>
            <person name="Larsen D."/>
            <person name="Krusor M."/>
            <person name="Yao A.I."/>
            <person name="Wu D."/>
            <person name="Madern D."/>
            <person name="Eisen J.A."/>
            <person name="Darling A.E."/>
            <person name="Facciotti M.T."/>
        </authorList>
    </citation>
    <scope>NUCLEOTIDE SEQUENCE [LARGE SCALE GENOMIC DNA]</scope>
    <source>
        <strain evidence="1 2">DSM 12281</strain>
    </source>
</reference>
<accession>M0A8U6</accession>
<dbReference type="EMBL" id="AOIL01000019">
    <property type="protein sequence ID" value="ELY93758.1"/>
    <property type="molecule type" value="Genomic_DNA"/>
</dbReference>
<organism evidence="1 2">
    <name type="scientific">Natrialba taiwanensis DSM 12281</name>
    <dbReference type="NCBI Taxonomy" id="1230458"/>
    <lineage>
        <taxon>Archaea</taxon>
        <taxon>Methanobacteriati</taxon>
        <taxon>Methanobacteriota</taxon>
        <taxon>Stenosarchaea group</taxon>
        <taxon>Halobacteria</taxon>
        <taxon>Halobacteriales</taxon>
        <taxon>Natrialbaceae</taxon>
        <taxon>Natrialba</taxon>
    </lineage>
</organism>
<comment type="caution">
    <text evidence="1">The sequence shown here is derived from an EMBL/GenBank/DDBJ whole genome shotgun (WGS) entry which is preliminary data.</text>
</comment>
<keyword evidence="2" id="KW-1185">Reference proteome</keyword>
<gene>
    <name evidence="1" type="ORF">C484_07756</name>
</gene>
<name>M0A8U6_9EURY</name>
<evidence type="ECO:0000313" key="2">
    <source>
        <dbReference type="Proteomes" id="UP000011648"/>
    </source>
</evidence>
<proteinExistence type="predicted"/>
<protein>
    <submittedName>
        <fullName evidence="1">Uncharacterized protein</fullName>
    </submittedName>
</protein>
<dbReference type="AlphaFoldDB" id="M0A8U6"/>
<dbReference type="Proteomes" id="UP000011648">
    <property type="component" value="Unassembled WGS sequence"/>
</dbReference>
<sequence length="70" mass="8028">MFRMLARLDVAAIGSDQTTDNLFAKRAEYSVVCLFFELLRHCGCLPYHLAEMLTVFTCLLVFEGRPNHCE</sequence>
<evidence type="ECO:0000313" key="1">
    <source>
        <dbReference type="EMBL" id="ELY93758.1"/>
    </source>
</evidence>